<name>A0A0F9WUV8_9ZZZZ</name>
<evidence type="ECO:0000256" key="1">
    <source>
        <dbReference type="ARBA" id="ARBA00008007"/>
    </source>
</evidence>
<protein>
    <recommendedName>
        <fullName evidence="3">Double zinc ribbon domain-containing protein</fullName>
    </recommendedName>
</protein>
<comment type="similarity">
    <text evidence="1">Belongs to the ComF/GntX family.</text>
</comment>
<gene>
    <name evidence="4" type="ORF">LCGC14_0307380</name>
</gene>
<dbReference type="InterPro" id="IPR044005">
    <property type="entry name" value="DZR_2"/>
</dbReference>
<feature type="domain" description="Double zinc ribbon" evidence="3">
    <location>
        <begin position="9"/>
        <end position="68"/>
    </location>
</feature>
<dbReference type="EMBL" id="LAZR01000197">
    <property type="protein sequence ID" value="KKN82673.1"/>
    <property type="molecule type" value="Genomic_DNA"/>
</dbReference>
<proteinExistence type="inferred from homology"/>
<evidence type="ECO:0000259" key="3">
    <source>
        <dbReference type="Pfam" id="PF18912"/>
    </source>
</evidence>
<keyword evidence="2" id="KW-0812">Transmembrane</keyword>
<reference evidence="4" key="1">
    <citation type="journal article" date="2015" name="Nature">
        <title>Complex archaea that bridge the gap between prokaryotes and eukaryotes.</title>
        <authorList>
            <person name="Spang A."/>
            <person name="Saw J.H."/>
            <person name="Jorgensen S.L."/>
            <person name="Zaremba-Niedzwiedzka K."/>
            <person name="Martijn J."/>
            <person name="Lind A.E."/>
            <person name="van Eijk R."/>
            <person name="Schleper C."/>
            <person name="Guy L."/>
            <person name="Ettema T.J."/>
        </authorList>
    </citation>
    <scope>NUCLEOTIDE SEQUENCE</scope>
</reference>
<dbReference type="PANTHER" id="PTHR47505">
    <property type="entry name" value="DNA UTILIZATION PROTEIN YHGH"/>
    <property type="match status" value="1"/>
</dbReference>
<dbReference type="AlphaFoldDB" id="A0A0F9WUV8"/>
<dbReference type="SUPFAM" id="SSF53271">
    <property type="entry name" value="PRTase-like"/>
    <property type="match status" value="1"/>
</dbReference>
<dbReference type="InterPro" id="IPR000836">
    <property type="entry name" value="PRTase_dom"/>
</dbReference>
<dbReference type="CDD" id="cd06223">
    <property type="entry name" value="PRTases_typeI"/>
    <property type="match status" value="1"/>
</dbReference>
<evidence type="ECO:0000256" key="2">
    <source>
        <dbReference type="SAM" id="Phobius"/>
    </source>
</evidence>
<dbReference type="InterPro" id="IPR029057">
    <property type="entry name" value="PRTase-like"/>
</dbReference>
<dbReference type="Pfam" id="PF18912">
    <property type="entry name" value="DZR_2"/>
    <property type="match status" value="1"/>
</dbReference>
<keyword evidence="2" id="KW-1133">Transmembrane helix</keyword>
<feature type="transmembrane region" description="Helical" evidence="2">
    <location>
        <begin position="109"/>
        <end position="129"/>
    </location>
</feature>
<dbReference type="InterPro" id="IPR051910">
    <property type="entry name" value="ComF/GntX_DNA_util-trans"/>
</dbReference>
<feature type="transmembrane region" description="Helical" evidence="2">
    <location>
        <begin position="213"/>
        <end position="236"/>
    </location>
</feature>
<evidence type="ECO:0000313" key="4">
    <source>
        <dbReference type="EMBL" id="KKN82673.1"/>
    </source>
</evidence>
<keyword evidence="2" id="KW-0472">Membrane</keyword>
<sequence>MRGQLQTAVALIYPPSCLACGAPVDGDGGLCGPCWRDTAFIDGVVCETCGVPLLGDGADGDALCDACLAHPPLWDHGRAALLYRETGRRLVLALKHGDRQDIAKPAGRWMARVIVPFVTPTTLVIPVPLHWSRLWKRRFNQSALLAKAIARERGLGWCPDALRRVRRTQSLDGKGRGERFAHLDGAITAHPRRAHLMAGRPVLLVDDVMTSGATLQAAALACLAVGAGPICIVTLARVAKDT</sequence>
<comment type="caution">
    <text evidence="4">The sequence shown here is derived from an EMBL/GenBank/DDBJ whole genome shotgun (WGS) entry which is preliminary data.</text>
</comment>
<dbReference type="PANTHER" id="PTHR47505:SF1">
    <property type="entry name" value="DNA UTILIZATION PROTEIN YHGH"/>
    <property type="match status" value="1"/>
</dbReference>
<dbReference type="Gene3D" id="3.40.50.2020">
    <property type="match status" value="1"/>
</dbReference>
<accession>A0A0F9WUV8</accession>
<organism evidence="4">
    <name type="scientific">marine sediment metagenome</name>
    <dbReference type="NCBI Taxonomy" id="412755"/>
    <lineage>
        <taxon>unclassified sequences</taxon>
        <taxon>metagenomes</taxon>
        <taxon>ecological metagenomes</taxon>
    </lineage>
</organism>